<evidence type="ECO:0000313" key="2">
    <source>
        <dbReference type="EMBL" id="MCA9729449.1"/>
    </source>
</evidence>
<dbReference type="InterPro" id="IPR006175">
    <property type="entry name" value="YjgF/YER057c/UK114"/>
</dbReference>
<reference evidence="2" key="1">
    <citation type="submission" date="2020-04" db="EMBL/GenBank/DDBJ databases">
        <authorList>
            <person name="Zhang T."/>
        </authorList>
    </citation>
    <scope>NUCLEOTIDE SEQUENCE</scope>
    <source>
        <strain evidence="2">HKST-UBA01</strain>
    </source>
</reference>
<dbReference type="SUPFAM" id="SSF55298">
    <property type="entry name" value="YjgF-like"/>
    <property type="match status" value="1"/>
</dbReference>
<dbReference type="CDD" id="cd00448">
    <property type="entry name" value="YjgF_YER057c_UK114_family"/>
    <property type="match status" value="1"/>
</dbReference>
<dbReference type="Proteomes" id="UP000697710">
    <property type="component" value="Unassembled WGS sequence"/>
</dbReference>
<dbReference type="FunFam" id="3.30.1330.40:FF:000001">
    <property type="entry name" value="L-PSP family endoribonuclease"/>
    <property type="match status" value="1"/>
</dbReference>
<protein>
    <submittedName>
        <fullName evidence="2">RidA family protein</fullName>
    </submittedName>
</protein>
<comment type="similarity">
    <text evidence="1">Belongs to the RutC family.</text>
</comment>
<comment type="caution">
    <text evidence="2">The sequence shown here is derived from an EMBL/GenBank/DDBJ whole genome shotgun (WGS) entry which is preliminary data.</text>
</comment>
<dbReference type="PANTHER" id="PTHR11803:SF58">
    <property type="entry name" value="PROTEIN HMF1-RELATED"/>
    <property type="match status" value="1"/>
</dbReference>
<name>A0A956RS70_UNCEI</name>
<evidence type="ECO:0000313" key="3">
    <source>
        <dbReference type="Proteomes" id="UP000697710"/>
    </source>
</evidence>
<evidence type="ECO:0000256" key="1">
    <source>
        <dbReference type="ARBA" id="ARBA00010552"/>
    </source>
</evidence>
<dbReference type="GO" id="GO:0019239">
    <property type="term" value="F:deaminase activity"/>
    <property type="evidence" value="ECO:0007669"/>
    <property type="project" value="TreeGrafter"/>
</dbReference>
<sequence length="130" mass="13876">MNEAKRIATKSAPEAIGPYSQALADPISGFLFCSGQIGLDPATGSLVEGGVESEFRRVLENVRAVLDAGGCQPADVLKTTLFLVDMSDFARVNAIYGEFFDEPFPARSTVAVAALPKGARVELEVTARRR</sequence>
<dbReference type="EMBL" id="JAGQHR010000699">
    <property type="protein sequence ID" value="MCA9729449.1"/>
    <property type="molecule type" value="Genomic_DNA"/>
</dbReference>
<dbReference type="NCBIfam" id="TIGR00004">
    <property type="entry name" value="Rid family detoxifying hydrolase"/>
    <property type="match status" value="1"/>
</dbReference>
<dbReference type="InterPro" id="IPR006056">
    <property type="entry name" value="RidA"/>
</dbReference>
<dbReference type="InterPro" id="IPR035959">
    <property type="entry name" value="RutC-like_sf"/>
</dbReference>
<dbReference type="Pfam" id="PF01042">
    <property type="entry name" value="Ribonuc_L-PSP"/>
    <property type="match status" value="1"/>
</dbReference>
<dbReference type="PANTHER" id="PTHR11803">
    <property type="entry name" value="2-IMINOBUTANOATE/2-IMINOPROPANOATE DEAMINASE RIDA"/>
    <property type="match status" value="1"/>
</dbReference>
<dbReference type="GO" id="GO:0005829">
    <property type="term" value="C:cytosol"/>
    <property type="evidence" value="ECO:0007669"/>
    <property type="project" value="TreeGrafter"/>
</dbReference>
<accession>A0A956RS70</accession>
<dbReference type="Gene3D" id="3.30.1330.40">
    <property type="entry name" value="RutC-like"/>
    <property type="match status" value="1"/>
</dbReference>
<gene>
    <name evidence="2" type="ORF">KC729_17310</name>
</gene>
<proteinExistence type="inferred from homology"/>
<dbReference type="AlphaFoldDB" id="A0A956RS70"/>
<reference evidence="2" key="2">
    <citation type="journal article" date="2021" name="Microbiome">
        <title>Successional dynamics and alternative stable states in a saline activated sludge microbial community over 9 years.</title>
        <authorList>
            <person name="Wang Y."/>
            <person name="Ye J."/>
            <person name="Ju F."/>
            <person name="Liu L."/>
            <person name="Boyd J.A."/>
            <person name="Deng Y."/>
            <person name="Parks D.H."/>
            <person name="Jiang X."/>
            <person name="Yin X."/>
            <person name="Woodcroft B.J."/>
            <person name="Tyson G.W."/>
            <person name="Hugenholtz P."/>
            <person name="Polz M.F."/>
            <person name="Zhang T."/>
        </authorList>
    </citation>
    <scope>NUCLEOTIDE SEQUENCE</scope>
    <source>
        <strain evidence="2">HKST-UBA01</strain>
    </source>
</reference>
<organism evidence="2 3">
    <name type="scientific">Eiseniibacteriota bacterium</name>
    <dbReference type="NCBI Taxonomy" id="2212470"/>
    <lineage>
        <taxon>Bacteria</taxon>
        <taxon>Candidatus Eiseniibacteriota</taxon>
    </lineage>
</organism>